<dbReference type="AlphaFoldDB" id="A0A6J4U7A7"/>
<evidence type="ECO:0000256" key="2">
    <source>
        <dbReference type="ARBA" id="ARBA00022475"/>
    </source>
</evidence>
<keyword evidence="4 6" id="KW-1133">Transmembrane helix</keyword>
<feature type="transmembrane region" description="Helical" evidence="6">
    <location>
        <begin position="111"/>
        <end position="134"/>
    </location>
</feature>
<evidence type="ECO:0000256" key="6">
    <source>
        <dbReference type="SAM" id="Phobius"/>
    </source>
</evidence>
<comment type="subcellular location">
    <subcellularLocation>
        <location evidence="1">Cell membrane</location>
        <topology evidence="1">Multi-pass membrane protein</topology>
    </subcellularLocation>
</comment>
<evidence type="ECO:0000256" key="4">
    <source>
        <dbReference type="ARBA" id="ARBA00022989"/>
    </source>
</evidence>
<dbReference type="EMBL" id="CADCWH010000045">
    <property type="protein sequence ID" value="CAA9542982.1"/>
    <property type="molecule type" value="Genomic_DNA"/>
</dbReference>
<evidence type="ECO:0000256" key="1">
    <source>
        <dbReference type="ARBA" id="ARBA00004651"/>
    </source>
</evidence>
<feature type="transmembrane region" description="Helical" evidence="6">
    <location>
        <begin position="146"/>
        <end position="166"/>
    </location>
</feature>
<accession>A0A6J4U7A7</accession>
<feature type="transmembrane region" description="Helical" evidence="6">
    <location>
        <begin position="186"/>
        <end position="203"/>
    </location>
</feature>
<keyword evidence="2" id="KW-1003">Cell membrane</keyword>
<name>A0A6J4U7A7_9BACT</name>
<keyword evidence="3 6" id="KW-0812">Transmembrane</keyword>
<gene>
    <name evidence="7" type="ORF">AVDCRST_MAG70-269</name>
</gene>
<evidence type="ECO:0000256" key="3">
    <source>
        <dbReference type="ARBA" id="ARBA00022692"/>
    </source>
</evidence>
<dbReference type="InterPro" id="IPR019108">
    <property type="entry name" value="Caa3_assmbl_CtaG-rel"/>
</dbReference>
<organism evidence="7">
    <name type="scientific">uncultured Thermomicrobiales bacterium</name>
    <dbReference type="NCBI Taxonomy" id="1645740"/>
    <lineage>
        <taxon>Bacteria</taxon>
        <taxon>Pseudomonadati</taxon>
        <taxon>Thermomicrobiota</taxon>
        <taxon>Thermomicrobia</taxon>
        <taxon>Thermomicrobiales</taxon>
        <taxon>environmental samples</taxon>
    </lineage>
</organism>
<evidence type="ECO:0000256" key="5">
    <source>
        <dbReference type="ARBA" id="ARBA00023136"/>
    </source>
</evidence>
<dbReference type="GO" id="GO:0005886">
    <property type="term" value="C:plasma membrane"/>
    <property type="evidence" value="ECO:0007669"/>
    <property type="project" value="UniProtKB-SubCell"/>
</dbReference>
<feature type="transmembrane region" description="Helical" evidence="6">
    <location>
        <begin position="73"/>
        <end position="91"/>
    </location>
</feature>
<reference evidence="7" key="1">
    <citation type="submission" date="2020-02" db="EMBL/GenBank/DDBJ databases">
        <authorList>
            <person name="Meier V. D."/>
        </authorList>
    </citation>
    <scope>NUCLEOTIDE SEQUENCE</scope>
    <source>
        <strain evidence="7">AVDCRST_MAG70</strain>
    </source>
</reference>
<proteinExistence type="predicted"/>
<sequence length="309" mass="32997">MGSAFASLSVFLPPLHVAGSPPDGAWASHWRPEASVLVTVFVLITGYLLWIGPIRPGSGTDAATDDHARAVRPGQVVAFLSGCLALLIALGPPIDDWSQYFLLSAHMVQHLILTLLVPPLLLLGIPGWMIGAVVRRVPVLGSVGFILTRPVASLVLAGLAVAAWHLPPLYVGALRSEPLHILEHQAYLLTGLLAWWPLCGSYAPWPKLSPPMQCLYLFASTIPTGIVGAVITMADPGLYPSYGDAPRRLWGLSVATDQEIAGLLMWVGGNTIYLLLITVIFLRWAASEERADRDAAAAVPSRPVPPRAG</sequence>
<keyword evidence="5 6" id="KW-0472">Membrane</keyword>
<dbReference type="Pfam" id="PF09678">
    <property type="entry name" value="Caa3_CtaG"/>
    <property type="match status" value="1"/>
</dbReference>
<feature type="transmembrane region" description="Helical" evidence="6">
    <location>
        <begin position="215"/>
        <end position="234"/>
    </location>
</feature>
<evidence type="ECO:0000313" key="7">
    <source>
        <dbReference type="EMBL" id="CAA9542982.1"/>
    </source>
</evidence>
<feature type="transmembrane region" description="Helical" evidence="6">
    <location>
        <begin position="260"/>
        <end position="282"/>
    </location>
</feature>
<feature type="transmembrane region" description="Helical" evidence="6">
    <location>
        <begin position="34"/>
        <end position="52"/>
    </location>
</feature>
<protein>
    <recommendedName>
        <fullName evidence="8">Cytochrome c oxidase assembly protein</fullName>
    </recommendedName>
</protein>
<evidence type="ECO:0008006" key="8">
    <source>
        <dbReference type="Google" id="ProtNLM"/>
    </source>
</evidence>